<gene>
    <name evidence="9" type="ORF">PAPOLLO_LOCUS16359</name>
</gene>
<comment type="cofactor">
    <cofactor evidence="1">
        <name>a divalent metal cation</name>
        <dbReference type="ChEBI" id="CHEBI:60240"/>
    </cofactor>
</comment>
<evidence type="ECO:0000256" key="6">
    <source>
        <dbReference type="ARBA" id="ARBA00022801"/>
    </source>
</evidence>
<comment type="similarity">
    <text evidence="3">Belongs to the HARBI1 family.</text>
</comment>
<keyword evidence="7" id="KW-0539">Nucleus</keyword>
<evidence type="ECO:0000256" key="3">
    <source>
        <dbReference type="ARBA" id="ARBA00006958"/>
    </source>
</evidence>
<dbReference type="GO" id="GO:0004518">
    <property type="term" value="F:nuclease activity"/>
    <property type="evidence" value="ECO:0007669"/>
    <property type="project" value="UniProtKB-KW"/>
</dbReference>
<dbReference type="InterPro" id="IPR045249">
    <property type="entry name" value="HARBI1-like"/>
</dbReference>
<evidence type="ECO:0000256" key="1">
    <source>
        <dbReference type="ARBA" id="ARBA00001968"/>
    </source>
</evidence>
<protein>
    <submittedName>
        <fullName evidence="9">(apollo) hypothetical protein</fullName>
    </submittedName>
</protein>
<dbReference type="AlphaFoldDB" id="A0A8S3XCY3"/>
<evidence type="ECO:0000259" key="8">
    <source>
        <dbReference type="Pfam" id="PF13359"/>
    </source>
</evidence>
<evidence type="ECO:0000313" key="10">
    <source>
        <dbReference type="Proteomes" id="UP000691718"/>
    </source>
</evidence>
<keyword evidence="5" id="KW-0479">Metal-binding</keyword>
<dbReference type="GO" id="GO:0046872">
    <property type="term" value="F:metal ion binding"/>
    <property type="evidence" value="ECO:0007669"/>
    <property type="project" value="UniProtKB-KW"/>
</dbReference>
<evidence type="ECO:0000256" key="2">
    <source>
        <dbReference type="ARBA" id="ARBA00004123"/>
    </source>
</evidence>
<feature type="domain" description="DDE Tnp4" evidence="8">
    <location>
        <begin position="2"/>
        <end position="121"/>
    </location>
</feature>
<name>A0A8S3XCY3_PARAO</name>
<evidence type="ECO:0000256" key="5">
    <source>
        <dbReference type="ARBA" id="ARBA00022723"/>
    </source>
</evidence>
<dbReference type="PANTHER" id="PTHR22930">
    <property type="match status" value="1"/>
</dbReference>
<evidence type="ECO:0000256" key="4">
    <source>
        <dbReference type="ARBA" id="ARBA00022722"/>
    </source>
</evidence>
<organism evidence="9 10">
    <name type="scientific">Parnassius apollo</name>
    <name type="common">Apollo butterfly</name>
    <name type="synonym">Papilio apollo</name>
    <dbReference type="NCBI Taxonomy" id="110799"/>
    <lineage>
        <taxon>Eukaryota</taxon>
        <taxon>Metazoa</taxon>
        <taxon>Ecdysozoa</taxon>
        <taxon>Arthropoda</taxon>
        <taxon>Hexapoda</taxon>
        <taxon>Insecta</taxon>
        <taxon>Pterygota</taxon>
        <taxon>Neoptera</taxon>
        <taxon>Endopterygota</taxon>
        <taxon>Lepidoptera</taxon>
        <taxon>Glossata</taxon>
        <taxon>Ditrysia</taxon>
        <taxon>Papilionoidea</taxon>
        <taxon>Papilionidae</taxon>
        <taxon>Parnassiinae</taxon>
        <taxon>Parnassini</taxon>
        <taxon>Parnassius</taxon>
        <taxon>Parnassius</taxon>
    </lineage>
</organism>
<reference evidence="9" key="1">
    <citation type="submission" date="2021-04" db="EMBL/GenBank/DDBJ databases">
        <authorList>
            <person name="Tunstrom K."/>
        </authorList>
    </citation>
    <scope>NUCLEOTIDE SEQUENCE</scope>
</reference>
<proteinExistence type="inferred from homology"/>
<dbReference type="InterPro" id="IPR027806">
    <property type="entry name" value="HARBI1_dom"/>
</dbReference>
<comment type="subcellular location">
    <subcellularLocation>
        <location evidence="2">Nucleus</location>
    </subcellularLocation>
</comment>
<dbReference type="GO" id="GO:0016787">
    <property type="term" value="F:hydrolase activity"/>
    <property type="evidence" value="ECO:0007669"/>
    <property type="project" value="UniProtKB-KW"/>
</dbReference>
<dbReference type="Pfam" id="PF13359">
    <property type="entry name" value="DDE_Tnp_4"/>
    <property type="match status" value="1"/>
</dbReference>
<keyword evidence="4" id="KW-0540">Nuclease</keyword>
<dbReference type="Proteomes" id="UP000691718">
    <property type="component" value="Unassembled WGS sequence"/>
</dbReference>
<dbReference type="PANTHER" id="PTHR22930:SF267">
    <property type="entry name" value="NUCLEASE HARBI1-RELATED"/>
    <property type="match status" value="1"/>
</dbReference>
<evidence type="ECO:0000256" key="7">
    <source>
        <dbReference type="ARBA" id="ARBA00023242"/>
    </source>
</evidence>
<dbReference type="GO" id="GO:0005634">
    <property type="term" value="C:nucleus"/>
    <property type="evidence" value="ECO:0007669"/>
    <property type="project" value="UniProtKB-SubCell"/>
</dbReference>
<sequence>MEIIHFNATFPGSTHDAAVWQGSSLSQLLETNYVNGVSAGEWLLGDSGYAQQPWLMTPYADADEITPEARYNLAHTETRVPIEKCFGVKKTRFRCIHKHRTLHYDPVKASKIIAALVVLHNVAIKRNEPLPDELELEDRLRPADDPPRDMNFLSVARNIRNNITRQYFAGCVLIKDLN</sequence>
<keyword evidence="10" id="KW-1185">Reference proteome</keyword>
<dbReference type="EMBL" id="CAJQZP010001072">
    <property type="protein sequence ID" value="CAG5015350.1"/>
    <property type="molecule type" value="Genomic_DNA"/>
</dbReference>
<keyword evidence="6" id="KW-0378">Hydrolase</keyword>
<dbReference type="OrthoDB" id="7533242at2759"/>
<accession>A0A8S3XCY3</accession>
<evidence type="ECO:0000313" key="9">
    <source>
        <dbReference type="EMBL" id="CAG5015350.1"/>
    </source>
</evidence>
<comment type="caution">
    <text evidence="9">The sequence shown here is derived from an EMBL/GenBank/DDBJ whole genome shotgun (WGS) entry which is preliminary data.</text>
</comment>